<evidence type="ECO:0000313" key="2">
    <source>
        <dbReference type="Proteomes" id="UP000263273"/>
    </source>
</evidence>
<protein>
    <submittedName>
        <fullName evidence="1">DUF2281 domain-containing protein</fullName>
    </submittedName>
</protein>
<dbReference type="AlphaFoldDB" id="A0A354YUR8"/>
<reference evidence="1 2" key="1">
    <citation type="journal article" date="2018" name="Nat. Biotechnol.">
        <title>A standardized bacterial taxonomy based on genome phylogeny substantially revises the tree of life.</title>
        <authorList>
            <person name="Parks D.H."/>
            <person name="Chuvochina M."/>
            <person name="Waite D.W."/>
            <person name="Rinke C."/>
            <person name="Skarshewski A."/>
            <person name="Chaumeil P.A."/>
            <person name="Hugenholtz P."/>
        </authorList>
    </citation>
    <scope>NUCLEOTIDE SEQUENCE [LARGE SCALE GENOMIC DNA]</scope>
    <source>
        <strain evidence="1">UBA10948</strain>
    </source>
</reference>
<dbReference type="STRING" id="378794.GCA_001570625_01632"/>
<accession>A0A354YUR8</accession>
<dbReference type="RefSeq" id="WP_061214109.1">
    <property type="nucleotide sequence ID" value="NZ_DCDX01000022.1"/>
</dbReference>
<proteinExistence type="predicted"/>
<gene>
    <name evidence="1" type="ORF">DDZ44_04120</name>
</gene>
<evidence type="ECO:0000313" key="1">
    <source>
        <dbReference type="EMBL" id="HBK53108.1"/>
    </source>
</evidence>
<organism evidence="1 2">
    <name type="scientific">Syntrophomonas wolfei</name>
    <dbReference type="NCBI Taxonomy" id="863"/>
    <lineage>
        <taxon>Bacteria</taxon>
        <taxon>Bacillati</taxon>
        <taxon>Bacillota</taxon>
        <taxon>Clostridia</taxon>
        <taxon>Eubacteriales</taxon>
        <taxon>Syntrophomonadaceae</taxon>
        <taxon>Syntrophomonas</taxon>
    </lineage>
</organism>
<comment type="caution">
    <text evidence="1">The sequence shown here is derived from an EMBL/GenBank/DDBJ whole genome shotgun (WGS) entry which is preliminary data.</text>
</comment>
<name>A0A354YUR8_9FIRM</name>
<dbReference type="Proteomes" id="UP000263273">
    <property type="component" value="Unassembled WGS sequence"/>
</dbReference>
<sequence length="65" mass="7671">MNTAKKDLLELVNRISEIEAKEVLDFALFLEMKRRKTEFKDLEMASQTSCDFWDNAIDDEVWNNA</sequence>
<dbReference type="EMBL" id="DNZF01000089">
    <property type="protein sequence ID" value="HBK53108.1"/>
    <property type="molecule type" value="Genomic_DNA"/>
</dbReference>